<feature type="compositionally biased region" description="Basic and acidic residues" evidence="1">
    <location>
        <begin position="235"/>
        <end position="247"/>
    </location>
</feature>
<feature type="transmembrane region" description="Helical" evidence="2">
    <location>
        <begin position="12"/>
        <end position="43"/>
    </location>
</feature>
<accession>A0A0B6X0N2</accession>
<evidence type="ECO:0000313" key="4">
    <source>
        <dbReference type="Proteomes" id="UP000031518"/>
    </source>
</evidence>
<feature type="compositionally biased region" description="Basic and acidic residues" evidence="1">
    <location>
        <begin position="204"/>
        <end position="226"/>
    </location>
</feature>
<keyword evidence="4" id="KW-1185">Reference proteome</keyword>
<keyword evidence="2" id="KW-0472">Membrane</keyword>
<gene>
    <name evidence="3" type="ORF">PYK22_01974</name>
</gene>
<dbReference type="AlphaFoldDB" id="A0A0B6X0N2"/>
<sequence length="247" mass="28340">MSNKGRDSAQRFLAIVVIIAMMMTMSIPAPVVVFFAIVIYFVWRAVERSEQQQIEGIFQFYVLANEILRDEDRRWFGYEIVEVIDRGEEILRMMKDPPPLVYFALGALYKRAGNMSAAADYLSYVFESESADESRITVPSPELRYYVKTLRRLEREPAEKPQIMAAVRSLERMRQTRGARLLAEAREGLSEAKRAITARASRALLEEPKKPHPEALETAESAHREPAPPPPISELLRDMYDEDQKSV</sequence>
<organism evidence="3 4">
    <name type="scientific">Pyrinomonas methylaliphatogenes</name>
    <dbReference type="NCBI Taxonomy" id="454194"/>
    <lineage>
        <taxon>Bacteria</taxon>
        <taxon>Pseudomonadati</taxon>
        <taxon>Acidobacteriota</taxon>
        <taxon>Blastocatellia</taxon>
        <taxon>Blastocatellales</taxon>
        <taxon>Pyrinomonadaceae</taxon>
        <taxon>Pyrinomonas</taxon>
    </lineage>
</organism>
<reference evidence="3 4" key="1">
    <citation type="submission" date="2013-12" db="EMBL/GenBank/DDBJ databases">
        <authorList>
            <person name="Stott M."/>
        </authorList>
    </citation>
    <scope>NUCLEOTIDE SEQUENCE [LARGE SCALE GENOMIC DNA]</scope>
    <source>
        <strain evidence="3 4">K22</strain>
    </source>
</reference>
<evidence type="ECO:0000313" key="3">
    <source>
        <dbReference type="EMBL" id="CDM65965.1"/>
    </source>
</evidence>
<feature type="region of interest" description="Disordered" evidence="1">
    <location>
        <begin position="202"/>
        <end position="247"/>
    </location>
</feature>
<dbReference type="STRING" id="454194.PYK22_01974"/>
<keyword evidence="2" id="KW-0812">Transmembrane</keyword>
<keyword evidence="2" id="KW-1133">Transmembrane helix</keyword>
<proteinExistence type="predicted"/>
<name>A0A0B6X0N2_9BACT</name>
<protein>
    <submittedName>
        <fullName evidence="3">Uncharacterized protein</fullName>
    </submittedName>
</protein>
<reference evidence="3 4" key="2">
    <citation type="submission" date="2015-01" db="EMBL/GenBank/DDBJ databases">
        <title>Complete genome sequence of Pyrinomonas methylaliphatogenes type strain K22T.</title>
        <authorList>
            <person name="Lee K.C.Y."/>
            <person name="Power J.F."/>
            <person name="Dunfield P.F."/>
            <person name="Morgan X.C."/>
            <person name="Huttenhower C."/>
            <person name="Stott M.B."/>
        </authorList>
    </citation>
    <scope>NUCLEOTIDE SEQUENCE [LARGE SCALE GENOMIC DNA]</scope>
    <source>
        <strain evidence="3 4">K22</strain>
    </source>
</reference>
<evidence type="ECO:0000256" key="2">
    <source>
        <dbReference type="SAM" id="Phobius"/>
    </source>
</evidence>
<evidence type="ECO:0000256" key="1">
    <source>
        <dbReference type="SAM" id="MobiDB-lite"/>
    </source>
</evidence>
<dbReference type="EMBL" id="CBXV010000007">
    <property type="protein sequence ID" value="CDM65965.1"/>
    <property type="molecule type" value="Genomic_DNA"/>
</dbReference>
<dbReference type="RefSeq" id="WP_041976765.1">
    <property type="nucleotide sequence ID" value="NZ_CBXV010000007.1"/>
</dbReference>
<dbReference type="Proteomes" id="UP000031518">
    <property type="component" value="Unassembled WGS sequence"/>
</dbReference>